<dbReference type="PANTHER" id="PTHR30337:SF0">
    <property type="entry name" value="NUCLEASE SBCCD SUBUNIT D"/>
    <property type="match status" value="1"/>
</dbReference>
<evidence type="ECO:0000256" key="5">
    <source>
        <dbReference type="ARBA" id="ARBA00022801"/>
    </source>
</evidence>
<keyword evidence="5 7" id="KW-0378">Hydrolase</keyword>
<evidence type="ECO:0000256" key="6">
    <source>
        <dbReference type="ARBA" id="ARBA00022839"/>
    </source>
</evidence>
<dbReference type="InterPro" id="IPR050535">
    <property type="entry name" value="DNA_Repair-Maintenance_Comp"/>
</dbReference>
<gene>
    <name evidence="7" type="primary">sbcD</name>
    <name evidence="11" type="ORF">IPN02_01570</name>
</gene>
<evidence type="ECO:0000256" key="3">
    <source>
        <dbReference type="ARBA" id="ARBA00013365"/>
    </source>
</evidence>
<protein>
    <recommendedName>
        <fullName evidence="3 7">Nuclease SbcCD subunit D</fullName>
    </recommendedName>
</protein>
<dbReference type="SUPFAM" id="SSF56300">
    <property type="entry name" value="Metallo-dependent phosphatases"/>
    <property type="match status" value="1"/>
</dbReference>
<feature type="domain" description="Calcineurin-like phosphoesterase" evidence="9">
    <location>
        <begin position="1"/>
        <end position="97"/>
    </location>
</feature>
<dbReference type="InterPro" id="IPR029052">
    <property type="entry name" value="Metallo-depent_PP-like"/>
</dbReference>
<comment type="subunit">
    <text evidence="2 7">Heterodimer of SbcC and SbcD.</text>
</comment>
<evidence type="ECO:0000259" key="9">
    <source>
        <dbReference type="Pfam" id="PF00149"/>
    </source>
</evidence>
<evidence type="ECO:0000313" key="12">
    <source>
        <dbReference type="Proteomes" id="UP000727993"/>
    </source>
</evidence>
<dbReference type="Gene3D" id="3.60.21.10">
    <property type="match status" value="1"/>
</dbReference>
<dbReference type="InterPro" id="IPR004843">
    <property type="entry name" value="Calcineurin-like_PHP"/>
</dbReference>
<dbReference type="GO" id="GO:0004519">
    <property type="term" value="F:endonuclease activity"/>
    <property type="evidence" value="ECO:0007669"/>
    <property type="project" value="UniProtKB-KW"/>
</dbReference>
<name>A0A936N9H9_9ACTN</name>
<dbReference type="Pfam" id="PF00149">
    <property type="entry name" value="Metallophos"/>
    <property type="match status" value="1"/>
</dbReference>
<dbReference type="CDD" id="cd00840">
    <property type="entry name" value="MPP_Mre11_N"/>
    <property type="match status" value="1"/>
</dbReference>
<sequence length="419" mass="44675">MKFIHTSDWHLGRRLGEHALIDDQRVFCDWLVDLAVAEGAELIVIAGDVYDRDVPPTEAVALFRSTVKRLVSSGIKVAAIAGNHDSAERLSAYDGLTERSGVLVRGGFASAGQLHRWEFSDGPLAVAAVGFLAPAALPADRADEVEAAHLEAGRHGPWRTHDRVLAHHLDLARTAAEGAPRSLVISHAFVSGGLAGGSERQLAVGDAGQVAARRFDGFSYGALGHLHVSQRVDGRDQLRYSGSPLAYSFSTDDRTKKEVLVVDMDHSGAVSIEAIPVEAGRPVILRRGRLDDLVAKAPELDERSAYVRVELTDPVLPADARRILGGHFPHLVEIGHLPDRTGRAPSQATSSEVRALDPIEAARSFWDELSTEPLTSSDEQLLGEILAEAFSADVDDASPGDHAAGVPTTPSMAGTGAQP</sequence>
<feature type="region of interest" description="Disordered" evidence="8">
    <location>
        <begin position="393"/>
        <end position="419"/>
    </location>
</feature>
<comment type="function">
    <text evidence="7">SbcCD cleaves DNA hairpin structures. These structures can inhibit DNA replication and are intermediates in certain DNA recombination reactions. The complex acts as a 3'-&gt;5' double strand exonuclease that can open hairpins. It also has a 5' single-strand endonuclease activity.</text>
</comment>
<dbReference type="InterPro" id="IPR004593">
    <property type="entry name" value="SbcD"/>
</dbReference>
<keyword evidence="6 7" id="KW-0269">Exonuclease</keyword>
<evidence type="ECO:0000313" key="11">
    <source>
        <dbReference type="EMBL" id="MBK9295569.1"/>
    </source>
</evidence>
<dbReference type="GO" id="GO:0006260">
    <property type="term" value="P:DNA replication"/>
    <property type="evidence" value="ECO:0007669"/>
    <property type="project" value="UniProtKB-KW"/>
</dbReference>
<dbReference type="NCBIfam" id="TIGR00619">
    <property type="entry name" value="sbcd"/>
    <property type="match status" value="1"/>
</dbReference>
<dbReference type="InterPro" id="IPR041796">
    <property type="entry name" value="Mre11_N"/>
</dbReference>
<evidence type="ECO:0000256" key="1">
    <source>
        <dbReference type="ARBA" id="ARBA00010555"/>
    </source>
</evidence>
<dbReference type="GO" id="GO:0008408">
    <property type="term" value="F:3'-5' exonuclease activity"/>
    <property type="evidence" value="ECO:0007669"/>
    <property type="project" value="InterPro"/>
</dbReference>
<dbReference type="PANTHER" id="PTHR30337">
    <property type="entry name" value="COMPONENT OF ATP-DEPENDENT DSDNA EXONUCLEASE"/>
    <property type="match status" value="1"/>
</dbReference>
<evidence type="ECO:0000259" key="10">
    <source>
        <dbReference type="Pfam" id="PF12320"/>
    </source>
</evidence>
<dbReference type="EMBL" id="JADJZA010000001">
    <property type="protein sequence ID" value="MBK9295569.1"/>
    <property type="molecule type" value="Genomic_DNA"/>
</dbReference>
<evidence type="ECO:0000256" key="8">
    <source>
        <dbReference type="SAM" id="MobiDB-lite"/>
    </source>
</evidence>
<dbReference type="AlphaFoldDB" id="A0A936N9H9"/>
<comment type="caution">
    <text evidence="11">The sequence shown here is derived from an EMBL/GenBank/DDBJ whole genome shotgun (WGS) entry which is preliminary data.</text>
</comment>
<accession>A0A936N9H9</accession>
<dbReference type="GO" id="GO:0006310">
    <property type="term" value="P:DNA recombination"/>
    <property type="evidence" value="ECO:0007669"/>
    <property type="project" value="UniProtKB-KW"/>
</dbReference>
<feature type="domain" description="Nuclease SbcCD subunit D C-terminal" evidence="10">
    <location>
        <begin position="284"/>
        <end position="368"/>
    </location>
</feature>
<evidence type="ECO:0000256" key="4">
    <source>
        <dbReference type="ARBA" id="ARBA00022722"/>
    </source>
</evidence>
<keyword evidence="4 7" id="KW-0540">Nuclease</keyword>
<evidence type="ECO:0000256" key="7">
    <source>
        <dbReference type="RuleBase" id="RU363069"/>
    </source>
</evidence>
<dbReference type="Proteomes" id="UP000727993">
    <property type="component" value="Unassembled WGS sequence"/>
</dbReference>
<dbReference type="Pfam" id="PF12320">
    <property type="entry name" value="SbcD_C"/>
    <property type="match status" value="1"/>
</dbReference>
<comment type="similarity">
    <text evidence="1 7">Belongs to the SbcD family.</text>
</comment>
<evidence type="ECO:0000256" key="2">
    <source>
        <dbReference type="ARBA" id="ARBA00011322"/>
    </source>
</evidence>
<keyword evidence="7" id="KW-0233">DNA recombination</keyword>
<dbReference type="InterPro" id="IPR026843">
    <property type="entry name" value="SbcD_C"/>
</dbReference>
<organism evidence="11 12">
    <name type="scientific">Candidatus Neomicrothrix subdominans</name>
    <dbReference type="NCBI Taxonomy" id="2954438"/>
    <lineage>
        <taxon>Bacteria</taxon>
        <taxon>Bacillati</taxon>
        <taxon>Actinomycetota</taxon>
        <taxon>Acidimicrobiia</taxon>
        <taxon>Acidimicrobiales</taxon>
        <taxon>Microthrixaceae</taxon>
        <taxon>Candidatus Neomicrothrix</taxon>
    </lineage>
</organism>
<reference evidence="11 12" key="1">
    <citation type="submission" date="2020-10" db="EMBL/GenBank/DDBJ databases">
        <title>Connecting structure to function with the recovery of over 1000 high-quality activated sludge metagenome-assembled genomes encoding full-length rRNA genes using long-read sequencing.</title>
        <authorList>
            <person name="Singleton C.M."/>
            <person name="Petriglieri F."/>
            <person name="Kristensen J.M."/>
            <person name="Kirkegaard R.H."/>
            <person name="Michaelsen T.Y."/>
            <person name="Andersen M.H."/>
            <person name="Karst S.M."/>
            <person name="Dueholm M.S."/>
            <person name="Nielsen P.H."/>
            <person name="Albertsen M."/>
        </authorList>
    </citation>
    <scope>NUCLEOTIDE SEQUENCE [LARGE SCALE GENOMIC DNA]</scope>
    <source>
        <strain evidence="11">Lyne_18-Q3-R50-59_MAXAC.006</strain>
    </source>
</reference>
<keyword evidence="7" id="KW-0255">Endonuclease</keyword>
<feature type="compositionally biased region" description="Polar residues" evidence="8">
    <location>
        <begin position="408"/>
        <end position="419"/>
    </location>
</feature>
<proteinExistence type="inferred from homology"/>
<keyword evidence="7" id="KW-0235">DNA replication</keyword>